<gene>
    <name evidence="2" type="ORF">NBR_LOCUS5837</name>
</gene>
<feature type="chain" id="PRO_5043124871" evidence="1">
    <location>
        <begin position="18"/>
        <end position="139"/>
    </location>
</feature>
<reference evidence="4" key="1">
    <citation type="submission" date="2017-02" db="UniProtKB">
        <authorList>
            <consortium name="WormBaseParasite"/>
        </authorList>
    </citation>
    <scope>IDENTIFICATION</scope>
</reference>
<name>A0A0N4XTC2_NIPBR</name>
<protein>
    <submittedName>
        <fullName evidence="4">Secreted protein</fullName>
    </submittedName>
</protein>
<dbReference type="OMA" id="DYMIRSD"/>
<reference evidence="2 3" key="2">
    <citation type="submission" date="2018-11" db="EMBL/GenBank/DDBJ databases">
        <authorList>
            <consortium name="Pathogen Informatics"/>
        </authorList>
    </citation>
    <scope>NUCLEOTIDE SEQUENCE [LARGE SCALE GENOMIC DNA]</scope>
</reference>
<evidence type="ECO:0000313" key="4">
    <source>
        <dbReference type="WBParaSite" id="NBR_0000583601-mRNA-1"/>
    </source>
</evidence>
<proteinExistence type="predicted"/>
<dbReference type="EMBL" id="UYSL01019761">
    <property type="protein sequence ID" value="VDL69426.1"/>
    <property type="molecule type" value="Genomic_DNA"/>
</dbReference>
<evidence type="ECO:0000313" key="2">
    <source>
        <dbReference type="EMBL" id="VDL69426.1"/>
    </source>
</evidence>
<organism evidence="4">
    <name type="scientific">Nippostrongylus brasiliensis</name>
    <name type="common">Rat hookworm</name>
    <dbReference type="NCBI Taxonomy" id="27835"/>
    <lineage>
        <taxon>Eukaryota</taxon>
        <taxon>Metazoa</taxon>
        <taxon>Ecdysozoa</taxon>
        <taxon>Nematoda</taxon>
        <taxon>Chromadorea</taxon>
        <taxon>Rhabditida</taxon>
        <taxon>Rhabditina</taxon>
        <taxon>Rhabditomorpha</taxon>
        <taxon>Strongyloidea</taxon>
        <taxon>Heligmosomidae</taxon>
        <taxon>Nippostrongylus</taxon>
    </lineage>
</organism>
<evidence type="ECO:0000313" key="3">
    <source>
        <dbReference type="Proteomes" id="UP000271162"/>
    </source>
</evidence>
<accession>A0A0N4XTC2</accession>
<dbReference type="Proteomes" id="UP000271162">
    <property type="component" value="Unassembled WGS sequence"/>
</dbReference>
<dbReference type="WBParaSite" id="NBR_0000583601-mRNA-1">
    <property type="protein sequence ID" value="NBR_0000583601-mRNA-1"/>
    <property type="gene ID" value="NBR_0000583601"/>
</dbReference>
<feature type="signal peptide" evidence="1">
    <location>
        <begin position="1"/>
        <end position="17"/>
    </location>
</feature>
<keyword evidence="3" id="KW-1185">Reference proteome</keyword>
<evidence type="ECO:0000256" key="1">
    <source>
        <dbReference type="SAM" id="SignalP"/>
    </source>
</evidence>
<keyword evidence="1" id="KW-0732">Signal</keyword>
<dbReference type="AlphaFoldDB" id="A0A0N4XTC2"/>
<sequence>MQTFLVMTLTVAVMVLGDDGPVYVDELEDLVTSAADRTELKLLEKNRTMIRSEKQQRLNVILARQPASVQMEKARDANKQQWLQMKTQQIGGGPIDYAARLNAIDNDMSISDDQAKQQKQMLKQQLVNNATMTTMGGQN</sequence>